<feature type="region of interest" description="Disordered" evidence="1">
    <location>
        <begin position="34"/>
        <end position="68"/>
    </location>
</feature>
<evidence type="ECO:0000256" key="1">
    <source>
        <dbReference type="SAM" id="MobiDB-lite"/>
    </source>
</evidence>
<evidence type="ECO:0000313" key="3">
    <source>
        <dbReference type="Proteomes" id="UP000703661"/>
    </source>
</evidence>
<gene>
    <name evidence="2" type="ORF">BGZ80_009236</name>
</gene>
<keyword evidence="3" id="KW-1185">Reference proteome</keyword>
<protein>
    <submittedName>
        <fullName evidence="2">Uncharacterized protein</fullName>
    </submittedName>
</protein>
<name>A0A9P6MXW5_9FUNG</name>
<accession>A0A9P6MXW5</accession>
<organism evidence="2 3">
    <name type="scientific">Entomortierella chlamydospora</name>
    <dbReference type="NCBI Taxonomy" id="101097"/>
    <lineage>
        <taxon>Eukaryota</taxon>
        <taxon>Fungi</taxon>
        <taxon>Fungi incertae sedis</taxon>
        <taxon>Mucoromycota</taxon>
        <taxon>Mortierellomycotina</taxon>
        <taxon>Mortierellomycetes</taxon>
        <taxon>Mortierellales</taxon>
        <taxon>Mortierellaceae</taxon>
        <taxon>Entomortierella</taxon>
    </lineage>
</organism>
<evidence type="ECO:0000313" key="2">
    <source>
        <dbReference type="EMBL" id="KAG0016429.1"/>
    </source>
</evidence>
<dbReference type="Proteomes" id="UP000703661">
    <property type="component" value="Unassembled WGS sequence"/>
</dbReference>
<dbReference type="AlphaFoldDB" id="A0A9P6MXW5"/>
<proteinExistence type="predicted"/>
<reference evidence="2" key="1">
    <citation type="journal article" date="2020" name="Fungal Divers.">
        <title>Resolving the Mortierellaceae phylogeny through synthesis of multi-gene phylogenetics and phylogenomics.</title>
        <authorList>
            <person name="Vandepol N."/>
            <person name="Liber J."/>
            <person name="Desiro A."/>
            <person name="Na H."/>
            <person name="Kennedy M."/>
            <person name="Barry K."/>
            <person name="Grigoriev I.V."/>
            <person name="Miller A.N."/>
            <person name="O'Donnell K."/>
            <person name="Stajich J.E."/>
            <person name="Bonito G."/>
        </authorList>
    </citation>
    <scope>NUCLEOTIDE SEQUENCE</scope>
    <source>
        <strain evidence="2">NRRL 2769</strain>
    </source>
</reference>
<dbReference type="EMBL" id="JAAAID010000534">
    <property type="protein sequence ID" value="KAG0016429.1"/>
    <property type="molecule type" value="Genomic_DNA"/>
</dbReference>
<sequence>MSLCIRRPLRAVPTFNGVSPLEDNYVPGFETIAVTDHSRSSDDQANPPIRPQQDPSTNPTDHPHSNDD</sequence>
<comment type="caution">
    <text evidence="2">The sequence shown here is derived from an EMBL/GenBank/DDBJ whole genome shotgun (WGS) entry which is preliminary data.</text>
</comment>